<dbReference type="EMBL" id="JACHOV010000004">
    <property type="protein sequence ID" value="MBB4641067.1"/>
    <property type="molecule type" value="Genomic_DNA"/>
</dbReference>
<sequence>METRSNHILVGSVVLALLAAVIIAAFWFARLGEGDKKQYDIYFKQSVNGLAKGSSVSFSGVPSGQVQEIELWDRDPSFVHVRIAVKEDLPVLQGTTATIQGVGFTGVSEIQLDGAVKGAPPITCPIQNPEIECPDGVPVIPTKPGALGELLNNAPLLVERLSTLTERLTELLSDRNQRSIAAILDNVEKLSGSLADRAPEIAATLAETRLAVAQAAKAADEISRLAATSNDILDKQGRPLVADLQKSVQAARRSMENLDAAMIEARPGLHTFSTRTMPEVDLLVRDLRTMSKSLSAVAEKVDQQGAGSLLGSPKLPDYEGK</sequence>
<keyword evidence="1" id="KW-1133">Transmembrane helix</keyword>
<organism evidence="3 4">
    <name type="scientific">Rhizorhapis suberifaciens</name>
    <name type="common">corky root of lettuce</name>
    <dbReference type="NCBI Taxonomy" id="13656"/>
    <lineage>
        <taxon>Bacteria</taxon>
        <taxon>Pseudomonadati</taxon>
        <taxon>Pseudomonadota</taxon>
        <taxon>Alphaproteobacteria</taxon>
        <taxon>Sphingomonadales</taxon>
        <taxon>Sphingomonadaceae</taxon>
        <taxon>Rhizorhapis</taxon>
    </lineage>
</organism>
<dbReference type="Pfam" id="PF02470">
    <property type="entry name" value="MlaD"/>
    <property type="match status" value="1"/>
</dbReference>
<dbReference type="AlphaFoldDB" id="A0A840HTY6"/>
<protein>
    <submittedName>
        <fullName evidence="3">Phospholipid/cholesterol/gamma-HCH transport system substrate-binding protein</fullName>
    </submittedName>
</protein>
<feature type="domain" description="Mce/MlaD" evidence="2">
    <location>
        <begin position="37"/>
        <end position="113"/>
    </location>
</feature>
<keyword evidence="1" id="KW-0812">Transmembrane</keyword>
<feature type="transmembrane region" description="Helical" evidence="1">
    <location>
        <begin position="6"/>
        <end position="29"/>
    </location>
</feature>
<keyword evidence="1" id="KW-0472">Membrane</keyword>
<dbReference type="InterPro" id="IPR001917">
    <property type="entry name" value="Aminotrans_II_pyridoxalP_BS"/>
</dbReference>
<evidence type="ECO:0000313" key="4">
    <source>
        <dbReference type="Proteomes" id="UP000575068"/>
    </source>
</evidence>
<dbReference type="Proteomes" id="UP000575068">
    <property type="component" value="Unassembled WGS sequence"/>
</dbReference>
<dbReference type="PANTHER" id="PTHR36698">
    <property type="entry name" value="BLL5892 PROTEIN"/>
    <property type="match status" value="1"/>
</dbReference>
<reference evidence="3 4" key="1">
    <citation type="submission" date="2020-08" db="EMBL/GenBank/DDBJ databases">
        <title>Genomic Encyclopedia of Type Strains, Phase IV (KMG-IV): sequencing the most valuable type-strain genomes for metagenomic binning, comparative biology and taxonomic classification.</title>
        <authorList>
            <person name="Goeker M."/>
        </authorList>
    </citation>
    <scope>NUCLEOTIDE SEQUENCE [LARGE SCALE GENOMIC DNA]</scope>
    <source>
        <strain evidence="3 4">DSM 7465</strain>
    </source>
</reference>
<evidence type="ECO:0000259" key="2">
    <source>
        <dbReference type="Pfam" id="PF02470"/>
    </source>
</evidence>
<dbReference type="InterPro" id="IPR003399">
    <property type="entry name" value="Mce/MlaD"/>
</dbReference>
<dbReference type="RefSeq" id="WP_184474880.1">
    <property type="nucleotide sequence ID" value="NZ_JACHOV010000004.1"/>
</dbReference>
<keyword evidence="4" id="KW-1185">Reference proteome</keyword>
<name>A0A840HTY6_9SPHN</name>
<gene>
    <name evidence="3" type="ORF">HNQ99_001371</name>
</gene>
<comment type="caution">
    <text evidence="3">The sequence shown here is derived from an EMBL/GenBank/DDBJ whole genome shotgun (WGS) entry which is preliminary data.</text>
</comment>
<evidence type="ECO:0000313" key="3">
    <source>
        <dbReference type="EMBL" id="MBB4641067.1"/>
    </source>
</evidence>
<dbReference type="PANTHER" id="PTHR36698:SF2">
    <property type="entry name" value="MCE_MLAD DOMAIN-CONTAINING PROTEIN"/>
    <property type="match status" value="1"/>
</dbReference>
<dbReference type="GO" id="GO:0016740">
    <property type="term" value="F:transferase activity"/>
    <property type="evidence" value="ECO:0007669"/>
    <property type="project" value="InterPro"/>
</dbReference>
<dbReference type="PROSITE" id="PS00599">
    <property type="entry name" value="AA_TRANSFER_CLASS_2"/>
    <property type="match status" value="1"/>
</dbReference>
<accession>A0A840HTY6</accession>
<proteinExistence type="predicted"/>
<evidence type="ECO:0000256" key="1">
    <source>
        <dbReference type="SAM" id="Phobius"/>
    </source>
</evidence>